<dbReference type="SUPFAM" id="SSF53067">
    <property type="entry name" value="Actin-like ATPase domain"/>
    <property type="match status" value="2"/>
</dbReference>
<dbReference type="Gene3D" id="1.10.720.160">
    <property type="match status" value="1"/>
</dbReference>
<dbReference type="PANTHER" id="PTHR43190:SF3">
    <property type="entry name" value="N-ACETYL-D-GLUCOSAMINE KINASE"/>
    <property type="match status" value="1"/>
</dbReference>
<dbReference type="RefSeq" id="WP_213946279.1">
    <property type="nucleotide sequence ID" value="NZ_JAHBGI010000002.1"/>
</dbReference>
<organism evidence="1 2">
    <name type="scientific">Litoribacter ruber</name>
    <dbReference type="NCBI Taxonomy" id="702568"/>
    <lineage>
        <taxon>Bacteria</taxon>
        <taxon>Pseudomonadati</taxon>
        <taxon>Bacteroidota</taxon>
        <taxon>Cytophagia</taxon>
        <taxon>Cytophagales</taxon>
        <taxon>Cyclobacteriaceae</taxon>
        <taxon>Litoribacter</taxon>
    </lineage>
</organism>
<dbReference type="Gene3D" id="3.30.420.40">
    <property type="match status" value="2"/>
</dbReference>
<dbReference type="InterPro" id="IPR052519">
    <property type="entry name" value="Euk-type_GlcNAc_Kinase"/>
</dbReference>
<dbReference type="GO" id="GO:0016301">
    <property type="term" value="F:kinase activity"/>
    <property type="evidence" value="ECO:0007669"/>
    <property type="project" value="UniProtKB-KW"/>
</dbReference>
<dbReference type="AlphaFoldDB" id="A0AAP2CKK6"/>
<accession>A0AAP2CKK6</accession>
<protein>
    <submittedName>
        <fullName evidence="1">N-acetylglucosamine kinase</fullName>
    </submittedName>
</protein>
<dbReference type="CDD" id="cd24079">
    <property type="entry name" value="ASKHA_NBD_PG1100-like"/>
    <property type="match status" value="1"/>
</dbReference>
<evidence type="ECO:0000313" key="1">
    <source>
        <dbReference type="EMBL" id="MBS9525419.1"/>
    </source>
</evidence>
<gene>
    <name evidence="1" type="ORF">KI659_15485</name>
</gene>
<dbReference type="PANTHER" id="PTHR43190">
    <property type="entry name" value="N-ACETYL-D-GLUCOSAMINE KINASE"/>
    <property type="match status" value="1"/>
</dbReference>
<dbReference type="Proteomes" id="UP001319104">
    <property type="component" value="Unassembled WGS sequence"/>
</dbReference>
<reference evidence="1 2" key="1">
    <citation type="submission" date="2021-05" db="EMBL/GenBank/DDBJ databases">
        <authorList>
            <person name="Zhang Z.D."/>
            <person name="Osman G."/>
        </authorList>
    </citation>
    <scope>NUCLEOTIDE SEQUENCE [LARGE SCALE GENOMIC DNA]</scope>
    <source>
        <strain evidence="1 2">KCTC 32217</strain>
    </source>
</reference>
<proteinExistence type="predicted"/>
<keyword evidence="2" id="KW-1185">Reference proteome</keyword>
<dbReference type="InterPro" id="IPR043129">
    <property type="entry name" value="ATPase_NBD"/>
</dbReference>
<evidence type="ECO:0000313" key="2">
    <source>
        <dbReference type="Proteomes" id="UP001319104"/>
    </source>
</evidence>
<name>A0AAP2CKK6_9BACT</name>
<keyword evidence="1" id="KW-0808">Transferase</keyword>
<keyword evidence="1" id="KW-0418">Kinase</keyword>
<sequence>MLLIADSGSSKTNWKYINGNGEVLESIKTIGLNPYFLSQENITEIITEQLAPKIDSLRSVHFYGAGCGTPEKQEIVQQAIMNGLSVFDVEVKGDILGAARALFHDSEGIACVIGTGTNSCLYDGEEIIQTVPSLGYMLGDFGSGAVIGKEFLALLLQEKLPKVIEYSFKEDFGLTTPQILDKIYNKPLANRFLASFVPFLRKHAETPELRKMIKNGFSQFMDYYIRPYRNKSESTIGIVGSVGFYFQDFLLEVASDKGYKIRTIMADPMEGLIKYHCSHQYDPK</sequence>
<dbReference type="EMBL" id="JAHCMY010000012">
    <property type="protein sequence ID" value="MBS9525419.1"/>
    <property type="molecule type" value="Genomic_DNA"/>
</dbReference>
<comment type="caution">
    <text evidence="1">The sequence shown here is derived from an EMBL/GenBank/DDBJ whole genome shotgun (WGS) entry which is preliminary data.</text>
</comment>